<gene>
    <name evidence="1" type="ORF">TSPI_03236</name>
</gene>
<dbReference type="EMBL" id="JBEUSY010000170">
    <property type="protein sequence ID" value="KAL1243208.1"/>
    <property type="molecule type" value="Genomic_DNA"/>
</dbReference>
<accession>A0ABR3KRI1</accession>
<proteinExistence type="predicted"/>
<organism evidence="1 2">
    <name type="scientific">Trichinella spiralis</name>
    <name type="common">Trichina worm</name>
    <dbReference type="NCBI Taxonomy" id="6334"/>
    <lineage>
        <taxon>Eukaryota</taxon>
        <taxon>Metazoa</taxon>
        <taxon>Ecdysozoa</taxon>
        <taxon>Nematoda</taxon>
        <taxon>Enoplea</taxon>
        <taxon>Dorylaimia</taxon>
        <taxon>Trichinellida</taxon>
        <taxon>Trichinellidae</taxon>
        <taxon>Trichinella</taxon>
    </lineage>
</organism>
<reference evidence="1 2" key="1">
    <citation type="submission" date="2024-07" db="EMBL/GenBank/DDBJ databases">
        <title>Enhanced genomic and transcriptomic resources for Trichinella pseudospiralis and T. spiralis underpin the discovery of pronounced molecular differences between stages and species.</title>
        <authorList>
            <person name="Pasi K.K."/>
            <person name="La Rosa G."/>
            <person name="Gomez-Morales M.A."/>
            <person name="Tosini F."/>
            <person name="Sumanam S."/>
            <person name="Young N.D."/>
            <person name="Chang B.C."/>
            <person name="Robin G.B."/>
        </authorList>
    </citation>
    <scope>NUCLEOTIDE SEQUENCE [LARGE SCALE GENOMIC DNA]</scope>
    <source>
        <strain evidence="1">ISS534</strain>
    </source>
</reference>
<evidence type="ECO:0000313" key="2">
    <source>
        <dbReference type="Proteomes" id="UP001558632"/>
    </source>
</evidence>
<dbReference type="Proteomes" id="UP001558632">
    <property type="component" value="Unassembled WGS sequence"/>
</dbReference>
<sequence>MKRSMSIITRLKNFPQTLPGEIFFECLKNNLVGIALKKHFPFNKGDCFRSVFSISHSNCRIGKNAHVRPLSSKRFVAFHSSLCKTRPMLKLHFKQPKHASNHSEKK</sequence>
<comment type="caution">
    <text evidence="1">The sequence shown here is derived from an EMBL/GenBank/DDBJ whole genome shotgun (WGS) entry which is preliminary data.</text>
</comment>
<name>A0ABR3KRI1_TRISP</name>
<keyword evidence="2" id="KW-1185">Reference proteome</keyword>
<evidence type="ECO:0000313" key="1">
    <source>
        <dbReference type="EMBL" id="KAL1243208.1"/>
    </source>
</evidence>
<protein>
    <submittedName>
        <fullName evidence="1">Dynein regulatory complex subunit</fullName>
    </submittedName>
</protein>